<dbReference type="SUPFAM" id="SSF53756">
    <property type="entry name" value="UDP-Glycosyltransferase/glycogen phosphorylase"/>
    <property type="match status" value="1"/>
</dbReference>
<dbReference type="Pfam" id="PF00534">
    <property type="entry name" value="Glycos_transf_1"/>
    <property type="match status" value="1"/>
</dbReference>
<dbReference type="CDD" id="cd03811">
    <property type="entry name" value="GT4_GT28_WabH-like"/>
    <property type="match status" value="1"/>
</dbReference>
<reference evidence="3 4" key="1">
    <citation type="submission" date="2019-03" db="EMBL/GenBank/DDBJ databases">
        <title>Diversity of the mouse oral microbiome.</title>
        <authorList>
            <person name="Joseph S."/>
            <person name="Aduse-Opoku J."/>
            <person name="Curtis M."/>
            <person name="Wade W."/>
            <person name="Hashim A."/>
        </authorList>
    </citation>
    <scope>NUCLEOTIDE SEQUENCE [LARGE SCALE GENOMIC DNA]</scope>
    <source>
        <strain evidence="3 4">P2318</strain>
    </source>
</reference>
<gene>
    <name evidence="3" type="ORF">E4T97_01320</name>
</gene>
<comment type="caution">
    <text evidence="3">The sequence shown here is derived from an EMBL/GenBank/DDBJ whole genome shotgun (WGS) entry which is preliminary data.</text>
</comment>
<dbReference type="Pfam" id="PF13439">
    <property type="entry name" value="Glyco_transf_4"/>
    <property type="match status" value="1"/>
</dbReference>
<dbReference type="PANTHER" id="PTHR12526">
    <property type="entry name" value="GLYCOSYLTRANSFERASE"/>
    <property type="match status" value="1"/>
</dbReference>
<accession>A0A8H0HTU2</accession>
<organism evidence="3 4">
    <name type="scientific">Bacteroides acidifaciens</name>
    <dbReference type="NCBI Taxonomy" id="85831"/>
    <lineage>
        <taxon>Bacteria</taxon>
        <taxon>Pseudomonadati</taxon>
        <taxon>Bacteroidota</taxon>
        <taxon>Bacteroidia</taxon>
        <taxon>Bacteroidales</taxon>
        <taxon>Bacteroidaceae</taxon>
        <taxon>Bacteroides</taxon>
    </lineage>
</organism>
<dbReference type="PANTHER" id="PTHR12526:SF630">
    <property type="entry name" value="GLYCOSYLTRANSFERASE"/>
    <property type="match status" value="1"/>
</dbReference>
<dbReference type="EMBL" id="SPPV01000002">
    <property type="protein sequence ID" value="TFU52723.1"/>
    <property type="molecule type" value="Genomic_DNA"/>
</dbReference>
<dbReference type="Gene3D" id="3.40.50.2000">
    <property type="entry name" value="Glycogen Phosphorylase B"/>
    <property type="match status" value="2"/>
</dbReference>
<dbReference type="GO" id="GO:0016757">
    <property type="term" value="F:glycosyltransferase activity"/>
    <property type="evidence" value="ECO:0007669"/>
    <property type="project" value="InterPro"/>
</dbReference>
<evidence type="ECO:0000259" key="1">
    <source>
        <dbReference type="Pfam" id="PF00534"/>
    </source>
</evidence>
<name>A0A8H0HTU2_9BACE</name>
<feature type="domain" description="Glycosyl transferase family 1" evidence="1">
    <location>
        <begin position="195"/>
        <end position="352"/>
    </location>
</feature>
<feature type="domain" description="Glycosyltransferase subfamily 4-like N-terminal" evidence="2">
    <location>
        <begin position="16"/>
        <end position="188"/>
    </location>
</feature>
<evidence type="ECO:0000313" key="4">
    <source>
        <dbReference type="Proteomes" id="UP000298073"/>
    </source>
</evidence>
<dbReference type="AlphaFoldDB" id="A0A8H0HTU2"/>
<sequence>MSKKRYLFLYGPLNGGGAERVLLDILRNFDYTENEVHLCLFCGGGILIDEVPAKVVKHELWPGYTLGYKLAYRASLKFGWHGLLRHQFHKIMDAYGNFDVVISFLEGMPLRIHYLLDIKKGKQVTWVHCDLLRFPYTDSQFRVGEQLAAYNSMNAVVCVAQDTERAFKERFPQCTTQTQVIYNPIDIAKVERMGNEKNVDNKRFTIVMTGRLTPPKKTERFALLAKRFKDIGRSDILFQWIGDGELRSTMEQQIHDLEVGDMVQILGFKRNPFPYVKSADMMFCCSGYEGFCLAICEAMVLGVPVVSTKTSGPIEIIDNDKYGILCDHDEESMFNAVLTMVNDADLRRHYAMVGKERVKKYAAEECMKQIYLL</sequence>
<protein>
    <submittedName>
        <fullName evidence="3">Glycosyltransferase</fullName>
    </submittedName>
</protein>
<dbReference type="InterPro" id="IPR001296">
    <property type="entry name" value="Glyco_trans_1"/>
</dbReference>
<keyword evidence="3" id="KW-0808">Transferase</keyword>
<dbReference type="Proteomes" id="UP000298073">
    <property type="component" value="Unassembled WGS sequence"/>
</dbReference>
<evidence type="ECO:0000313" key="3">
    <source>
        <dbReference type="EMBL" id="TFU52723.1"/>
    </source>
</evidence>
<proteinExistence type="predicted"/>
<evidence type="ECO:0000259" key="2">
    <source>
        <dbReference type="Pfam" id="PF13439"/>
    </source>
</evidence>
<dbReference type="InterPro" id="IPR028098">
    <property type="entry name" value="Glyco_trans_4-like_N"/>
</dbReference>
<dbReference type="RefSeq" id="WP_135035044.1">
    <property type="nucleotide sequence ID" value="NZ_CABIXU010000004.1"/>
</dbReference>